<dbReference type="Proteomes" id="UP000319941">
    <property type="component" value="Unassembled WGS sequence"/>
</dbReference>
<proteinExistence type="predicted"/>
<evidence type="ECO:0000313" key="2">
    <source>
        <dbReference type="Proteomes" id="UP000319941"/>
    </source>
</evidence>
<protein>
    <recommendedName>
        <fullName evidence="3">Gag-pol polyprotein</fullName>
    </recommendedName>
</protein>
<evidence type="ECO:0008006" key="3">
    <source>
        <dbReference type="Google" id="ProtNLM"/>
    </source>
</evidence>
<sequence length="99" mass="11397">MEENEMFMDFYTRLNDIVNSMWGLGDKIPESKVCAKILRSLPERFNSKVTAIQELRDTDNMRVEELVGSLQTYELNFKAPKGKSIALKSSKCISQENFV</sequence>
<dbReference type="AlphaFoldDB" id="A0A558GV05"/>
<accession>A0A558GV05</accession>
<reference evidence="1 2" key="1">
    <citation type="submission" date="2019-07" db="EMBL/GenBank/DDBJ databases">
        <title>Diversity of Bacteria from Kongsfjorden, Arctic.</title>
        <authorList>
            <person name="Yu Y."/>
        </authorList>
    </citation>
    <scope>NUCLEOTIDE SEQUENCE [LARGE SCALE GENOMIC DNA]</scope>
    <source>
        <strain evidence="1 2">SM1923</strain>
    </source>
</reference>
<gene>
    <name evidence="1" type="ORF">FQP86_17895</name>
</gene>
<dbReference type="EMBL" id="VNFH01000121">
    <property type="protein sequence ID" value="TVU60710.1"/>
    <property type="molecule type" value="Genomic_DNA"/>
</dbReference>
<dbReference type="Pfam" id="PF14223">
    <property type="entry name" value="Retrotran_gag_2"/>
    <property type="match status" value="1"/>
</dbReference>
<dbReference type="PANTHER" id="PTHR35317:SF35">
    <property type="entry name" value="DUF4219 DOMAIN-CONTAINING PROTEIN"/>
    <property type="match status" value="1"/>
</dbReference>
<evidence type="ECO:0000313" key="1">
    <source>
        <dbReference type="EMBL" id="TVU60710.1"/>
    </source>
</evidence>
<keyword evidence="2" id="KW-1185">Reference proteome</keyword>
<organism evidence="1 2">
    <name type="scientific">Cobetia crustatorum</name>
    <dbReference type="NCBI Taxonomy" id="553385"/>
    <lineage>
        <taxon>Bacteria</taxon>
        <taxon>Pseudomonadati</taxon>
        <taxon>Pseudomonadota</taxon>
        <taxon>Gammaproteobacteria</taxon>
        <taxon>Oceanospirillales</taxon>
        <taxon>Halomonadaceae</taxon>
        <taxon>Cobetia</taxon>
    </lineage>
</organism>
<comment type="caution">
    <text evidence="1">The sequence shown here is derived from an EMBL/GenBank/DDBJ whole genome shotgun (WGS) entry which is preliminary data.</text>
</comment>
<name>A0A558GV05_9GAMM</name>
<dbReference type="PANTHER" id="PTHR35317">
    <property type="entry name" value="OS04G0629600 PROTEIN"/>
    <property type="match status" value="1"/>
</dbReference>